<feature type="compositionally biased region" description="Basic and acidic residues" evidence="1">
    <location>
        <begin position="1"/>
        <end position="10"/>
    </location>
</feature>
<sequence length="160" mass="17529">MSKLVEDVKSGLKGIRGAGDALRGEVLDATDQAFDTNPQHPETLKDRVDNRTIAEKGKQDMHGADNMIARREWEHKGVEPPAHVGRRENEKPLAARTEALSRTAAHDTPNEGLSREAEMGHFGSRGTEGGVVKDPDANLPRMLTLDTASRNYAPRLMVPD</sequence>
<feature type="region of interest" description="Disordered" evidence="1">
    <location>
        <begin position="1"/>
        <end position="22"/>
    </location>
</feature>
<organism evidence="2 3">
    <name type="scientific">Fusarium pseudoanthophilum</name>
    <dbReference type="NCBI Taxonomy" id="48495"/>
    <lineage>
        <taxon>Eukaryota</taxon>
        <taxon>Fungi</taxon>
        <taxon>Dikarya</taxon>
        <taxon>Ascomycota</taxon>
        <taxon>Pezizomycotina</taxon>
        <taxon>Sordariomycetes</taxon>
        <taxon>Hypocreomycetidae</taxon>
        <taxon>Hypocreales</taxon>
        <taxon>Nectriaceae</taxon>
        <taxon>Fusarium</taxon>
        <taxon>Fusarium fujikuroi species complex</taxon>
    </lineage>
</organism>
<evidence type="ECO:0000256" key="1">
    <source>
        <dbReference type="SAM" id="MobiDB-lite"/>
    </source>
</evidence>
<accession>A0A8H5NQH8</accession>
<evidence type="ECO:0000313" key="2">
    <source>
        <dbReference type="EMBL" id="KAF5574314.1"/>
    </source>
</evidence>
<comment type="caution">
    <text evidence="2">The sequence shown here is derived from an EMBL/GenBank/DDBJ whole genome shotgun (WGS) entry which is preliminary data.</text>
</comment>
<dbReference type="AlphaFoldDB" id="A0A8H5NQH8"/>
<feature type="compositionally biased region" description="Basic and acidic residues" evidence="1">
    <location>
        <begin position="104"/>
        <end position="119"/>
    </location>
</feature>
<keyword evidence="3" id="KW-1185">Reference proteome</keyword>
<evidence type="ECO:0000313" key="3">
    <source>
        <dbReference type="Proteomes" id="UP000544095"/>
    </source>
</evidence>
<dbReference type="Proteomes" id="UP000544095">
    <property type="component" value="Unassembled WGS sequence"/>
</dbReference>
<proteinExistence type="predicted"/>
<feature type="region of interest" description="Disordered" evidence="1">
    <location>
        <begin position="101"/>
        <end position="138"/>
    </location>
</feature>
<name>A0A8H5NQH8_9HYPO</name>
<reference evidence="2 3" key="1">
    <citation type="submission" date="2020-05" db="EMBL/GenBank/DDBJ databases">
        <title>Identification and distribution of gene clusters putatively required for synthesis of sphingolipid metabolism inhibitors in phylogenetically diverse species of the filamentous fungus Fusarium.</title>
        <authorList>
            <person name="Kim H.-S."/>
            <person name="Busman M."/>
            <person name="Brown D.W."/>
            <person name="Divon H."/>
            <person name="Uhlig S."/>
            <person name="Proctor R.H."/>
        </authorList>
    </citation>
    <scope>NUCLEOTIDE SEQUENCE [LARGE SCALE GENOMIC DNA]</scope>
    <source>
        <strain evidence="2 3">NRRL 25211</strain>
    </source>
</reference>
<protein>
    <submittedName>
        <fullName evidence="2">Uncharacterized protein</fullName>
    </submittedName>
</protein>
<dbReference type="EMBL" id="JAAOAR010000744">
    <property type="protein sequence ID" value="KAF5574314.1"/>
    <property type="molecule type" value="Genomic_DNA"/>
</dbReference>
<gene>
    <name evidence="2" type="ORF">FPANT_11831</name>
</gene>